<dbReference type="InterPro" id="IPR044600">
    <property type="entry name" value="ATL1/ATL16-like"/>
</dbReference>
<dbReference type="SUPFAM" id="SSF57850">
    <property type="entry name" value="RING/U-box"/>
    <property type="match status" value="1"/>
</dbReference>
<dbReference type="FunFam" id="3.30.40.10:FF:000187">
    <property type="entry name" value="E3 ubiquitin-protein ligase ATL6"/>
    <property type="match status" value="1"/>
</dbReference>
<keyword evidence="9" id="KW-0833">Ubl conjugation pathway</keyword>
<dbReference type="PROSITE" id="PS50089">
    <property type="entry name" value="ZF_RING_2"/>
    <property type="match status" value="1"/>
</dbReference>
<comment type="catalytic activity">
    <reaction evidence="1">
        <text>S-ubiquitinyl-[E2 ubiquitin-conjugating enzyme]-L-cysteine + [acceptor protein]-L-lysine = [E2 ubiquitin-conjugating enzyme]-L-cysteine + N(6)-ubiquitinyl-[acceptor protein]-L-lysine.</text>
        <dbReference type="EC" id="2.3.2.27"/>
    </reaction>
</comment>
<evidence type="ECO:0000256" key="12">
    <source>
        <dbReference type="ARBA" id="ARBA00023136"/>
    </source>
</evidence>
<keyword evidence="5 17" id="KW-0808">Transferase</keyword>
<feature type="compositionally biased region" description="Basic and acidic residues" evidence="14">
    <location>
        <begin position="260"/>
        <end position="272"/>
    </location>
</feature>
<dbReference type="Gene3D" id="3.30.40.10">
    <property type="entry name" value="Zinc/RING finger domain, C3HC4 (zinc finger)"/>
    <property type="match status" value="1"/>
</dbReference>
<evidence type="ECO:0000256" key="7">
    <source>
        <dbReference type="ARBA" id="ARBA00022723"/>
    </source>
</evidence>
<keyword evidence="6 15" id="KW-0812">Transmembrane</keyword>
<dbReference type="OrthoDB" id="783777at2759"/>
<dbReference type="GO" id="GO:0016567">
    <property type="term" value="P:protein ubiquitination"/>
    <property type="evidence" value="ECO:0007669"/>
    <property type="project" value="InterPro"/>
</dbReference>
<feature type="compositionally biased region" description="Basic and acidic residues" evidence="14">
    <location>
        <begin position="284"/>
        <end position="296"/>
    </location>
</feature>
<dbReference type="CDD" id="cd16461">
    <property type="entry name" value="RING-H2_EL5-like"/>
    <property type="match status" value="1"/>
</dbReference>
<protein>
    <recommendedName>
        <fullName evidence="4">RING-type E3 ubiquitin transferase</fullName>
        <ecNumber evidence="4">2.3.2.27</ecNumber>
    </recommendedName>
</protein>
<evidence type="ECO:0000256" key="14">
    <source>
        <dbReference type="SAM" id="MobiDB-lite"/>
    </source>
</evidence>
<dbReference type="STRING" id="1088818.A0A2I0AQF2"/>
<evidence type="ECO:0000256" key="8">
    <source>
        <dbReference type="ARBA" id="ARBA00022771"/>
    </source>
</evidence>
<evidence type="ECO:0000256" key="5">
    <source>
        <dbReference type="ARBA" id="ARBA00022679"/>
    </source>
</evidence>
<name>A0A2I0AQF2_9ASPA</name>
<gene>
    <name evidence="17" type="primary">ATL2</name>
    <name evidence="17" type="ORF">AXF42_Ash016752</name>
</gene>
<dbReference type="Pfam" id="PF13639">
    <property type="entry name" value="zf-RING_2"/>
    <property type="match status" value="1"/>
</dbReference>
<keyword evidence="18" id="KW-1185">Reference proteome</keyword>
<feature type="region of interest" description="Disordered" evidence="14">
    <location>
        <begin position="260"/>
        <end position="296"/>
    </location>
</feature>
<evidence type="ECO:0000256" key="4">
    <source>
        <dbReference type="ARBA" id="ARBA00012483"/>
    </source>
</evidence>
<keyword evidence="17" id="KW-0012">Acyltransferase</keyword>
<evidence type="ECO:0000256" key="2">
    <source>
        <dbReference type="ARBA" id="ARBA00004167"/>
    </source>
</evidence>
<evidence type="ECO:0000256" key="3">
    <source>
        <dbReference type="ARBA" id="ARBA00004906"/>
    </source>
</evidence>
<evidence type="ECO:0000256" key="13">
    <source>
        <dbReference type="PROSITE-ProRule" id="PRU00175"/>
    </source>
</evidence>
<evidence type="ECO:0000256" key="15">
    <source>
        <dbReference type="SAM" id="Phobius"/>
    </source>
</evidence>
<evidence type="ECO:0000259" key="16">
    <source>
        <dbReference type="PROSITE" id="PS50089"/>
    </source>
</evidence>
<dbReference type="EMBL" id="KZ451961">
    <property type="protein sequence ID" value="PKA57706.1"/>
    <property type="molecule type" value="Genomic_DNA"/>
</dbReference>
<evidence type="ECO:0000256" key="1">
    <source>
        <dbReference type="ARBA" id="ARBA00000900"/>
    </source>
</evidence>
<sequence length="296" mass="32664">MDFNPPGGGTAANSGGGAAPQSSYALSGKIMLISIVILFAVVLSILFLHLYVRWHIIDRSSRRAQRRRRHPVFAGEGEASLRVAANHGLDPVVLKSLPLLFFTPYAGAGEDEQFECAVCLNEFEEGEKVRLLPRCGHRFHIECIDMWFFSHSTCPICRAAVEAVNEPAHPVSAPDPISVDAEGALVSPCQREEEVASSSLDSGGRQFRNELPARRTEAFGILEEDLNLGQGSQMDQPAKSPHSRILHVWLLLMRDPRLNRGSGLEREPDLERGGGAPPLSPPFRHSEMSDTWLERR</sequence>
<evidence type="ECO:0000313" key="17">
    <source>
        <dbReference type="EMBL" id="PKA57706.1"/>
    </source>
</evidence>
<evidence type="ECO:0000256" key="6">
    <source>
        <dbReference type="ARBA" id="ARBA00022692"/>
    </source>
</evidence>
<keyword evidence="10" id="KW-0862">Zinc</keyword>
<dbReference type="AlphaFoldDB" id="A0A2I0AQF2"/>
<evidence type="ECO:0000256" key="10">
    <source>
        <dbReference type="ARBA" id="ARBA00022833"/>
    </source>
</evidence>
<dbReference type="GO" id="GO:0061630">
    <property type="term" value="F:ubiquitin protein ligase activity"/>
    <property type="evidence" value="ECO:0007669"/>
    <property type="project" value="UniProtKB-EC"/>
</dbReference>
<accession>A0A2I0AQF2</accession>
<comment type="subcellular location">
    <subcellularLocation>
        <location evidence="2">Membrane</location>
        <topology evidence="2">Single-pass membrane protein</topology>
    </subcellularLocation>
</comment>
<feature type="domain" description="RING-type" evidence="16">
    <location>
        <begin position="116"/>
        <end position="158"/>
    </location>
</feature>
<dbReference type="InterPro" id="IPR001841">
    <property type="entry name" value="Znf_RING"/>
</dbReference>
<keyword evidence="8 13" id="KW-0863">Zinc-finger</keyword>
<dbReference type="GO" id="GO:0008270">
    <property type="term" value="F:zinc ion binding"/>
    <property type="evidence" value="ECO:0007669"/>
    <property type="project" value="UniProtKB-KW"/>
</dbReference>
<keyword evidence="11 15" id="KW-1133">Transmembrane helix</keyword>
<evidence type="ECO:0000256" key="9">
    <source>
        <dbReference type="ARBA" id="ARBA00022786"/>
    </source>
</evidence>
<reference evidence="17 18" key="1">
    <citation type="journal article" date="2017" name="Nature">
        <title>The Apostasia genome and the evolution of orchids.</title>
        <authorList>
            <person name="Zhang G.Q."/>
            <person name="Liu K.W."/>
            <person name="Li Z."/>
            <person name="Lohaus R."/>
            <person name="Hsiao Y.Y."/>
            <person name="Niu S.C."/>
            <person name="Wang J.Y."/>
            <person name="Lin Y.C."/>
            <person name="Xu Q."/>
            <person name="Chen L.J."/>
            <person name="Yoshida K."/>
            <person name="Fujiwara S."/>
            <person name="Wang Z.W."/>
            <person name="Zhang Y.Q."/>
            <person name="Mitsuda N."/>
            <person name="Wang M."/>
            <person name="Liu G.H."/>
            <person name="Pecoraro L."/>
            <person name="Huang H.X."/>
            <person name="Xiao X.J."/>
            <person name="Lin M."/>
            <person name="Wu X.Y."/>
            <person name="Wu W.L."/>
            <person name="Chen Y.Y."/>
            <person name="Chang S.B."/>
            <person name="Sakamoto S."/>
            <person name="Ohme-Takagi M."/>
            <person name="Yagi M."/>
            <person name="Zeng S.J."/>
            <person name="Shen C.Y."/>
            <person name="Yeh C.M."/>
            <person name="Luo Y.B."/>
            <person name="Tsai W.C."/>
            <person name="Van de Peer Y."/>
            <person name="Liu Z.J."/>
        </authorList>
    </citation>
    <scope>NUCLEOTIDE SEQUENCE [LARGE SCALE GENOMIC DNA]</scope>
    <source>
        <strain evidence="18">cv. Shenzhen</strain>
        <tissue evidence="17">Stem</tissue>
    </source>
</reference>
<keyword evidence="12 15" id="KW-0472">Membrane</keyword>
<dbReference type="PANTHER" id="PTHR46913">
    <property type="entry name" value="RING-H2 FINGER PROTEIN ATL16"/>
    <property type="match status" value="1"/>
</dbReference>
<dbReference type="EC" id="2.3.2.27" evidence="4"/>
<comment type="pathway">
    <text evidence="3">Protein modification; protein ubiquitination.</text>
</comment>
<dbReference type="GO" id="GO:0016020">
    <property type="term" value="C:membrane"/>
    <property type="evidence" value="ECO:0007669"/>
    <property type="project" value="UniProtKB-SubCell"/>
</dbReference>
<evidence type="ECO:0000313" key="18">
    <source>
        <dbReference type="Proteomes" id="UP000236161"/>
    </source>
</evidence>
<dbReference type="PANTHER" id="PTHR46913:SF1">
    <property type="entry name" value="RING-H2 FINGER PROTEIN ATL16"/>
    <property type="match status" value="1"/>
</dbReference>
<organism evidence="17 18">
    <name type="scientific">Apostasia shenzhenica</name>
    <dbReference type="NCBI Taxonomy" id="1088818"/>
    <lineage>
        <taxon>Eukaryota</taxon>
        <taxon>Viridiplantae</taxon>
        <taxon>Streptophyta</taxon>
        <taxon>Embryophyta</taxon>
        <taxon>Tracheophyta</taxon>
        <taxon>Spermatophyta</taxon>
        <taxon>Magnoliopsida</taxon>
        <taxon>Liliopsida</taxon>
        <taxon>Asparagales</taxon>
        <taxon>Orchidaceae</taxon>
        <taxon>Apostasioideae</taxon>
        <taxon>Apostasia</taxon>
    </lineage>
</organism>
<evidence type="ECO:0000256" key="11">
    <source>
        <dbReference type="ARBA" id="ARBA00022989"/>
    </source>
</evidence>
<dbReference type="InterPro" id="IPR013083">
    <property type="entry name" value="Znf_RING/FYVE/PHD"/>
</dbReference>
<dbReference type="Proteomes" id="UP000236161">
    <property type="component" value="Unassembled WGS sequence"/>
</dbReference>
<keyword evidence="7" id="KW-0479">Metal-binding</keyword>
<feature type="transmembrane region" description="Helical" evidence="15">
    <location>
        <begin position="30"/>
        <end position="52"/>
    </location>
</feature>
<dbReference type="SMART" id="SM00184">
    <property type="entry name" value="RING"/>
    <property type="match status" value="1"/>
</dbReference>
<proteinExistence type="predicted"/>